<organism evidence="1 2">
    <name type="scientific">Larimichthys crocea</name>
    <name type="common">Large yellow croaker</name>
    <name type="synonym">Pseudosciaena crocea</name>
    <dbReference type="NCBI Taxonomy" id="215358"/>
    <lineage>
        <taxon>Eukaryota</taxon>
        <taxon>Metazoa</taxon>
        <taxon>Chordata</taxon>
        <taxon>Craniata</taxon>
        <taxon>Vertebrata</taxon>
        <taxon>Euteleostomi</taxon>
        <taxon>Actinopterygii</taxon>
        <taxon>Neopterygii</taxon>
        <taxon>Teleostei</taxon>
        <taxon>Neoteleostei</taxon>
        <taxon>Acanthomorphata</taxon>
        <taxon>Eupercaria</taxon>
        <taxon>Sciaenidae</taxon>
        <taxon>Larimichthys</taxon>
    </lineage>
</organism>
<reference evidence="1" key="1">
    <citation type="submission" date="2018-11" db="EMBL/GenBank/DDBJ databases">
        <title>The sequence and de novo assembly of Larimichthys crocea genome using PacBio and Hi-C technologies.</title>
        <authorList>
            <person name="Xu P."/>
            <person name="Chen B."/>
            <person name="Zhou Z."/>
            <person name="Ke Q."/>
            <person name="Wu Y."/>
            <person name="Bai H."/>
            <person name="Pu F."/>
        </authorList>
    </citation>
    <scope>NUCLEOTIDE SEQUENCE</scope>
    <source>
        <tissue evidence="1">Muscle</tissue>
    </source>
</reference>
<accession>A0ACD3QGK3</accession>
<name>A0ACD3QGK3_LARCR</name>
<protein>
    <submittedName>
        <fullName evidence="1">Uncharacterized protein</fullName>
    </submittedName>
</protein>
<keyword evidence="2" id="KW-1185">Reference proteome</keyword>
<sequence length="292" mass="32846">MRVMMWIYALFILLTAEAWGTDTAVRNATFNLGSDANLTCSDKTWNETMYVIWKISLKNSKECRMSFSNDGQSEDLCNDSKSLRNSSKSRPYLHIPNFSNNDVGIYRCESAFKGGIENYEINVAITVRPTISAWLERENNKMVAVCTAERGKPAANISWSHTGNSPPVETLSESHGFFTAESRLDLTEGVDVKNLSCAVSHPYWTEEQILVPNPPKGLPTLWLYIFTGVAFVVLLTVILLFALNKIKWRRCQQSNTPPSKSAPTENVEEVEPYASYVQRVNSIYNSSADLFT</sequence>
<proteinExistence type="predicted"/>
<gene>
    <name evidence="1" type="ORF">E3U43_016111</name>
</gene>
<comment type="caution">
    <text evidence="1">The sequence shown here is derived from an EMBL/GenBank/DDBJ whole genome shotgun (WGS) entry which is preliminary data.</text>
</comment>
<evidence type="ECO:0000313" key="1">
    <source>
        <dbReference type="EMBL" id="TMS06352.1"/>
    </source>
</evidence>
<dbReference type="Proteomes" id="UP000793456">
    <property type="component" value="Chromosome XIX"/>
</dbReference>
<evidence type="ECO:0000313" key="2">
    <source>
        <dbReference type="Proteomes" id="UP000793456"/>
    </source>
</evidence>
<dbReference type="EMBL" id="CM011692">
    <property type="protein sequence ID" value="TMS06352.1"/>
    <property type="molecule type" value="Genomic_DNA"/>
</dbReference>